<dbReference type="Gene3D" id="3.40.30.10">
    <property type="entry name" value="Glutaredoxin"/>
    <property type="match status" value="2"/>
</dbReference>
<feature type="domain" description="Thioredoxin" evidence="4">
    <location>
        <begin position="27"/>
        <end position="136"/>
    </location>
</feature>
<dbReference type="AlphaFoldDB" id="Q6BHK1"/>
<dbReference type="PANTHER" id="PTHR45672">
    <property type="entry name" value="PROTEIN DISULFIDE-ISOMERASE C17H9.14C-RELATED"/>
    <property type="match status" value="1"/>
</dbReference>
<protein>
    <submittedName>
        <fullName evidence="5">DEHA2G17952p</fullName>
    </submittedName>
</protein>
<dbReference type="InParanoid" id="Q6BHK1"/>
<dbReference type="GO" id="GO:0005783">
    <property type="term" value="C:endoplasmic reticulum"/>
    <property type="evidence" value="ECO:0007669"/>
    <property type="project" value="TreeGrafter"/>
</dbReference>
<dbReference type="Proteomes" id="UP000000599">
    <property type="component" value="Chromosome G"/>
</dbReference>
<dbReference type="KEGG" id="dha:DEHA2G17952g"/>
<dbReference type="GeneID" id="2905258"/>
<dbReference type="CDD" id="cd02961">
    <property type="entry name" value="PDI_a_family"/>
    <property type="match status" value="1"/>
</dbReference>
<evidence type="ECO:0000259" key="4">
    <source>
        <dbReference type="Pfam" id="PF00085"/>
    </source>
</evidence>
<dbReference type="OMA" id="YQYPAHF"/>
<name>Q6BHK1_DEBHA</name>
<dbReference type="STRING" id="284592.Q6BHK1"/>
<dbReference type="eggNOG" id="KOG0191">
    <property type="taxonomic scope" value="Eukaryota"/>
</dbReference>
<evidence type="ECO:0000256" key="2">
    <source>
        <dbReference type="ARBA" id="ARBA00022729"/>
    </source>
</evidence>
<dbReference type="GO" id="GO:0003756">
    <property type="term" value="F:protein disulfide isomerase activity"/>
    <property type="evidence" value="ECO:0007669"/>
    <property type="project" value="TreeGrafter"/>
</dbReference>
<organism evidence="5 6">
    <name type="scientific">Debaryomyces hansenii (strain ATCC 36239 / CBS 767 / BCRC 21394 / JCM 1990 / NBRC 0083 / IGC 2968)</name>
    <name type="common">Yeast</name>
    <name type="synonym">Torulaspora hansenii</name>
    <dbReference type="NCBI Taxonomy" id="284592"/>
    <lineage>
        <taxon>Eukaryota</taxon>
        <taxon>Fungi</taxon>
        <taxon>Dikarya</taxon>
        <taxon>Ascomycota</taxon>
        <taxon>Saccharomycotina</taxon>
        <taxon>Pichiomycetes</taxon>
        <taxon>Debaryomycetaceae</taxon>
        <taxon>Debaryomyces</taxon>
    </lineage>
</organism>
<dbReference type="Pfam" id="PF00085">
    <property type="entry name" value="Thioredoxin"/>
    <property type="match status" value="1"/>
</dbReference>
<dbReference type="EMBL" id="CR382139">
    <property type="protein sequence ID" value="CAG90826.2"/>
    <property type="molecule type" value="Genomic_DNA"/>
</dbReference>
<keyword evidence="2 3" id="KW-0732">Signal</keyword>
<keyword evidence="6" id="KW-1185">Reference proteome</keyword>
<evidence type="ECO:0000256" key="1">
    <source>
        <dbReference type="ARBA" id="ARBA00006347"/>
    </source>
</evidence>
<dbReference type="GO" id="GO:0006457">
    <property type="term" value="P:protein folding"/>
    <property type="evidence" value="ECO:0007669"/>
    <property type="project" value="TreeGrafter"/>
</dbReference>
<evidence type="ECO:0000313" key="5">
    <source>
        <dbReference type="EMBL" id="CAG90826.2"/>
    </source>
</evidence>
<dbReference type="PROSITE" id="PS00194">
    <property type="entry name" value="THIOREDOXIN_1"/>
    <property type="match status" value="1"/>
</dbReference>
<reference evidence="5 6" key="1">
    <citation type="journal article" date="2004" name="Nature">
        <title>Genome evolution in yeasts.</title>
        <authorList>
            <consortium name="Genolevures"/>
            <person name="Dujon B."/>
            <person name="Sherman D."/>
            <person name="Fischer G."/>
            <person name="Durrens P."/>
            <person name="Casaregola S."/>
            <person name="Lafontaine I."/>
            <person name="de Montigny J."/>
            <person name="Marck C."/>
            <person name="Neuveglise C."/>
            <person name="Talla E."/>
            <person name="Goffard N."/>
            <person name="Frangeul L."/>
            <person name="Aigle M."/>
            <person name="Anthouard V."/>
            <person name="Babour A."/>
            <person name="Barbe V."/>
            <person name="Barnay S."/>
            <person name="Blanchin S."/>
            <person name="Beckerich J.M."/>
            <person name="Beyne E."/>
            <person name="Bleykasten C."/>
            <person name="Boisrame A."/>
            <person name="Boyer J."/>
            <person name="Cattolico L."/>
            <person name="Confanioleri F."/>
            <person name="de Daruvar A."/>
            <person name="Despons L."/>
            <person name="Fabre E."/>
            <person name="Fairhead C."/>
            <person name="Ferry-Dumazet H."/>
            <person name="Groppi A."/>
            <person name="Hantraye F."/>
            <person name="Hennequin C."/>
            <person name="Jauniaux N."/>
            <person name="Joyet P."/>
            <person name="Kachouri R."/>
            <person name="Kerrest A."/>
            <person name="Koszul R."/>
            <person name="Lemaire M."/>
            <person name="Lesur I."/>
            <person name="Ma L."/>
            <person name="Muller H."/>
            <person name="Nicaud J.M."/>
            <person name="Nikolski M."/>
            <person name="Oztas S."/>
            <person name="Ozier-Kalogeropoulos O."/>
            <person name="Pellenz S."/>
            <person name="Potier S."/>
            <person name="Richard G.F."/>
            <person name="Straub M.L."/>
            <person name="Suleau A."/>
            <person name="Swennene D."/>
            <person name="Tekaia F."/>
            <person name="Wesolowski-Louvel M."/>
            <person name="Westhof E."/>
            <person name="Wirth B."/>
            <person name="Zeniou-Meyer M."/>
            <person name="Zivanovic I."/>
            <person name="Bolotin-Fukuhara M."/>
            <person name="Thierry A."/>
            <person name="Bouchier C."/>
            <person name="Caudron B."/>
            <person name="Scarpelli C."/>
            <person name="Gaillardin C."/>
            <person name="Weissenbach J."/>
            <person name="Wincker P."/>
            <person name="Souciet J.L."/>
        </authorList>
    </citation>
    <scope>NUCLEOTIDE SEQUENCE [LARGE SCALE GENOMIC DNA]</scope>
    <source>
        <strain evidence="6">ATCC 36239 / CBS 767 / BCRC 21394 / JCM 1990 / NBRC 0083 / IGC 2968</strain>
    </source>
</reference>
<accession>Q6BHK1</accession>
<comment type="similarity">
    <text evidence="1">Belongs to the protein disulfide isomerase family.</text>
</comment>
<proteinExistence type="inferred from homology"/>
<feature type="chain" id="PRO_5004271042" evidence="3">
    <location>
        <begin position="21"/>
        <end position="333"/>
    </location>
</feature>
<dbReference type="RefSeq" id="XP_462320.2">
    <property type="nucleotide sequence ID" value="XM_462320.1"/>
</dbReference>
<dbReference type="InterPro" id="IPR013766">
    <property type="entry name" value="Thioredoxin_domain"/>
</dbReference>
<evidence type="ECO:0000313" key="6">
    <source>
        <dbReference type="Proteomes" id="UP000000599"/>
    </source>
</evidence>
<feature type="signal peptide" evidence="3">
    <location>
        <begin position="1"/>
        <end position="20"/>
    </location>
</feature>
<gene>
    <name evidence="5" type="ordered locus">DEHA2G17952g</name>
</gene>
<dbReference type="InterPro" id="IPR036249">
    <property type="entry name" value="Thioredoxin-like_sf"/>
</dbReference>
<dbReference type="VEuPathDB" id="FungiDB:DEHA2G17952g"/>
<dbReference type="InterPro" id="IPR017937">
    <property type="entry name" value="Thioredoxin_CS"/>
</dbReference>
<dbReference type="HOGENOM" id="CLU_072343_0_0_1"/>
<sequence length="333" mass="38489">MLQRIPALLYFISYIWLALCEPISKHVIEFNDDNIEQTLAGSDFSFIYFYSEGCAYCAQFEPEFDYLSILYNNITTDDNGSNSLRILKTNALKNKKLSSLFSVNRYPTLKLLNFGTKEIVSYNDHRDLDSLIRFMTKNTQAHPNFDNIKSNVHYLQSDIENFIQSSSKNTLVVFTASHIQEWTDYKYPTHFYQELASSEYGSDIDFMLVDVNKLMDNDFLAKYAVSNFPSMIYFTREGKFKTHHTLSQDTSVKILLNHDLISDFLVNLSDSSPLYGEWYNNYSDFSVKLLDEKTYSGNKPVRRYGFNTAGASQAISELTIDDEYDLLVHNIGL</sequence>
<evidence type="ECO:0000256" key="3">
    <source>
        <dbReference type="SAM" id="SignalP"/>
    </source>
</evidence>
<dbReference type="InterPro" id="IPR051063">
    <property type="entry name" value="PDI"/>
</dbReference>
<dbReference type="PANTHER" id="PTHR45672:SF3">
    <property type="entry name" value="THIOREDOXIN DOMAIN-CONTAINING PROTEIN 5"/>
    <property type="match status" value="1"/>
</dbReference>
<dbReference type="SUPFAM" id="SSF52833">
    <property type="entry name" value="Thioredoxin-like"/>
    <property type="match status" value="2"/>
</dbReference>
<dbReference type="OrthoDB" id="10264505at2759"/>